<dbReference type="RefSeq" id="WP_218632882.1">
    <property type="nucleotide sequence ID" value="NZ_JAHVAH010000001.1"/>
</dbReference>
<feature type="transmembrane region" description="Helical" evidence="2">
    <location>
        <begin position="52"/>
        <end position="71"/>
    </location>
</feature>
<feature type="coiled-coil region" evidence="1">
    <location>
        <begin position="464"/>
        <end position="512"/>
    </location>
</feature>
<gene>
    <name evidence="3" type="ORF">KTQ36_06455</name>
</gene>
<evidence type="ECO:0008006" key="5">
    <source>
        <dbReference type="Google" id="ProtNLM"/>
    </source>
</evidence>
<sequence length="741" mass="78542">MSAHPIRETDSPHLDEELLLSEEEQLPEAFDAAAWRETVQEETPAEPGARQLLSVTLGVLGLAWVGFTAWLAGSSGEFSPTSIAQWVAIASGPLALLALVWIMFGRTRRRESEAFTRSVVSMKGEARALEVQLLALTQAIADGKAELTQMMSEVDRSSTERAEKLATVTASMASDARTLAAQGEKLDTATTRARSDMDAILEGMPQAETRANALAERLEQTGVATDSRLEAMQATIEAIGAASVEAEEKVRTAAHSLEGRLGALQDAGGSVETLMTTSADALEEIRSGIDTQAAAVAALVSQAQAGIERTGADAADRLTKSIGNSDAALAALSERITAQDASGRQMLADLESGLAALDASYARFAEEGDQRAEAISQALAGVRERLNEIAGDHVAQTDALDGLSQRTQTVKSQVDALASQIQDRLVASLHEAETGAGRLLAASQAAGPMADAMKDATEMAAQRIEASAATIEKARAALADLDENVGGSEARLTELRELVAATRKDADALTGETGPALVDALVRVREAASKAGERAREAIAQAIPESANQLGDATSQALQQAFEAQISQQLANVDAQAARAIEAARAASDRLSAQMISIGQTAAALEEHMTEIEAKEDASEEFARRVAVLMESMNSAAIDVGKILAEDVDEKSWNAYLKGERGVFTRRAVKLISNADAKAIGQHWENDPEFRDGANRYIHDFEAMLRRLLATRDGDMIAVTLMSSDMGKLYAALAQAVERRI</sequence>
<evidence type="ECO:0000313" key="3">
    <source>
        <dbReference type="EMBL" id="MBW0144935.1"/>
    </source>
</evidence>
<feature type="transmembrane region" description="Helical" evidence="2">
    <location>
        <begin position="83"/>
        <end position="104"/>
    </location>
</feature>
<dbReference type="EMBL" id="JAHVAH010000001">
    <property type="protein sequence ID" value="MBW0144935.1"/>
    <property type="molecule type" value="Genomic_DNA"/>
</dbReference>
<accession>A0ABS6V6F1</accession>
<name>A0ABS6V6F1_9SPHN</name>
<dbReference type="Proteomes" id="UP000698028">
    <property type="component" value="Unassembled WGS sequence"/>
</dbReference>
<protein>
    <recommendedName>
        <fullName evidence="5">ATPase</fullName>
    </recommendedName>
</protein>
<proteinExistence type="predicted"/>
<evidence type="ECO:0000313" key="4">
    <source>
        <dbReference type="Proteomes" id="UP000698028"/>
    </source>
</evidence>
<keyword evidence="2" id="KW-0472">Membrane</keyword>
<keyword evidence="2" id="KW-0812">Transmembrane</keyword>
<keyword evidence="1" id="KW-0175">Coiled coil</keyword>
<comment type="caution">
    <text evidence="3">The sequence shown here is derived from an EMBL/GenBank/DDBJ whole genome shotgun (WGS) entry which is preliminary data.</text>
</comment>
<evidence type="ECO:0000256" key="1">
    <source>
        <dbReference type="SAM" id="Coils"/>
    </source>
</evidence>
<keyword evidence="4" id="KW-1185">Reference proteome</keyword>
<keyword evidence="2" id="KW-1133">Transmembrane helix</keyword>
<organism evidence="3 4">
    <name type="scientific">Sphingomicrobium clamense</name>
    <dbReference type="NCBI Taxonomy" id="2851013"/>
    <lineage>
        <taxon>Bacteria</taxon>
        <taxon>Pseudomonadati</taxon>
        <taxon>Pseudomonadota</taxon>
        <taxon>Alphaproteobacteria</taxon>
        <taxon>Sphingomonadales</taxon>
        <taxon>Sphingomonadaceae</taxon>
        <taxon>Sphingomicrobium</taxon>
    </lineage>
</organism>
<reference evidence="3 4" key="1">
    <citation type="submission" date="2021-07" db="EMBL/GenBank/DDBJ databases">
        <title>The draft genome sequence of Sphingomicrobium sp. B8.</title>
        <authorList>
            <person name="Mu L."/>
        </authorList>
    </citation>
    <scope>NUCLEOTIDE SEQUENCE [LARGE SCALE GENOMIC DNA]</scope>
    <source>
        <strain evidence="3 4">B8</strain>
    </source>
</reference>
<evidence type="ECO:0000256" key="2">
    <source>
        <dbReference type="SAM" id="Phobius"/>
    </source>
</evidence>